<keyword evidence="3" id="KW-1185">Reference proteome</keyword>
<organism evidence="2 3">
    <name type="scientific">Gadus morhua</name>
    <name type="common">Atlantic cod</name>
    <dbReference type="NCBI Taxonomy" id="8049"/>
    <lineage>
        <taxon>Eukaryota</taxon>
        <taxon>Metazoa</taxon>
        <taxon>Chordata</taxon>
        <taxon>Craniata</taxon>
        <taxon>Vertebrata</taxon>
        <taxon>Euteleostomi</taxon>
        <taxon>Actinopterygii</taxon>
        <taxon>Neopterygii</taxon>
        <taxon>Teleostei</taxon>
        <taxon>Neoteleostei</taxon>
        <taxon>Acanthomorphata</taxon>
        <taxon>Zeiogadaria</taxon>
        <taxon>Gadariae</taxon>
        <taxon>Gadiformes</taxon>
        <taxon>Gadoidei</taxon>
        <taxon>Gadidae</taxon>
        <taxon>Gadus</taxon>
    </lineage>
</organism>
<dbReference type="AlphaFoldDB" id="A0A8C5A0B8"/>
<dbReference type="PROSITE" id="PS50041">
    <property type="entry name" value="C_TYPE_LECTIN_2"/>
    <property type="match status" value="3"/>
</dbReference>
<feature type="domain" description="C-type lectin" evidence="1">
    <location>
        <begin position="228"/>
        <end position="345"/>
    </location>
</feature>
<accession>A0A8C5A0B8</accession>
<dbReference type="SMART" id="SM00034">
    <property type="entry name" value="CLECT"/>
    <property type="match status" value="2"/>
</dbReference>
<dbReference type="InterPro" id="IPR016187">
    <property type="entry name" value="CTDL_fold"/>
</dbReference>
<sequence>MAGVTSSFILLIFVWLISCVSLKLKLNKWIYLVDYSTNWDESRRYCQSRYTDLISFLPEDQRALGSLGIFIKAWVGLKRDPAHSRPWSWMETSYNEDGIDIDCEDCAILTTEKVGETCMRTEFCSRRMNFYCSSNNVFHREIVPWEKANDLCQHGNEELSTVNSANIKDFKINGWVGLHRDVDGTWGWTGEPSDSYEWLPEHPPPSSDCGLYDERTDGLLADRCDEAYPFVCYDEPLTTVRENKTWEEALQHCRDLDNNYFKYDLLSSAYDHRYANLHVQQAVTTEVWIGLRFLAGEWKWIDGEEMEYQGLPHCAPQWKHCGTRNKNNNNLELRDCMEKRNFICSKTRIGVATSYYNYTYARA</sequence>
<dbReference type="Pfam" id="PF00059">
    <property type="entry name" value="Lectin_C"/>
    <property type="match status" value="2"/>
</dbReference>
<dbReference type="PANTHER" id="PTHR45784">
    <property type="entry name" value="C-TYPE LECTIN DOMAIN FAMILY 20 MEMBER A-RELATED"/>
    <property type="match status" value="1"/>
</dbReference>
<dbReference type="InterPro" id="IPR016186">
    <property type="entry name" value="C-type_lectin-like/link_sf"/>
</dbReference>
<feature type="domain" description="C-type lectin" evidence="1">
    <location>
        <begin position="131"/>
        <end position="233"/>
    </location>
</feature>
<dbReference type="PANTHER" id="PTHR45784:SF8">
    <property type="entry name" value="C-TYPE MANNOSE RECEPTOR 2-RELATED"/>
    <property type="match status" value="1"/>
</dbReference>
<dbReference type="InterPro" id="IPR001304">
    <property type="entry name" value="C-type_lectin-like"/>
</dbReference>
<dbReference type="Ensembl" id="ENSGMOT00000043344.1">
    <property type="protein sequence ID" value="ENSGMOP00000024867.1"/>
    <property type="gene ID" value="ENSGMOG00000022393.1"/>
</dbReference>
<dbReference type="SUPFAM" id="SSF56436">
    <property type="entry name" value="C-type lectin-like"/>
    <property type="match status" value="3"/>
</dbReference>
<dbReference type="GeneTree" id="ENSGT00940000163460"/>
<evidence type="ECO:0000313" key="3">
    <source>
        <dbReference type="Proteomes" id="UP000694546"/>
    </source>
</evidence>
<name>A0A8C5A0B8_GADMO</name>
<reference evidence="2" key="1">
    <citation type="submission" date="2025-08" db="UniProtKB">
        <authorList>
            <consortium name="Ensembl"/>
        </authorList>
    </citation>
    <scope>IDENTIFICATION</scope>
</reference>
<protein>
    <recommendedName>
        <fullName evidence="1">C-type lectin domain-containing protein</fullName>
    </recommendedName>
</protein>
<dbReference type="CDD" id="cd00037">
    <property type="entry name" value="CLECT"/>
    <property type="match status" value="3"/>
</dbReference>
<evidence type="ECO:0000313" key="2">
    <source>
        <dbReference type="Ensembl" id="ENSGMOP00000024867.1"/>
    </source>
</evidence>
<feature type="domain" description="C-type lectin" evidence="1">
    <location>
        <begin position="26"/>
        <end position="133"/>
    </location>
</feature>
<dbReference type="Proteomes" id="UP000694546">
    <property type="component" value="Chromosome 11"/>
</dbReference>
<reference evidence="2" key="2">
    <citation type="submission" date="2025-09" db="UniProtKB">
        <authorList>
            <consortium name="Ensembl"/>
        </authorList>
    </citation>
    <scope>IDENTIFICATION</scope>
</reference>
<proteinExistence type="predicted"/>
<dbReference type="OMA" id="CVTITSK"/>
<dbReference type="Gene3D" id="3.10.100.10">
    <property type="entry name" value="Mannose-Binding Protein A, subunit A"/>
    <property type="match status" value="3"/>
</dbReference>
<evidence type="ECO:0000259" key="1">
    <source>
        <dbReference type="PROSITE" id="PS50041"/>
    </source>
</evidence>